<keyword evidence="5 7" id="KW-0472">Membrane</keyword>
<dbReference type="PANTHER" id="PTHR14568:SF8">
    <property type="entry name" value="EXPERA DOMAIN-CONTAINING PROTEIN"/>
    <property type="match status" value="1"/>
</dbReference>
<feature type="domain" description="EXPERA" evidence="9">
    <location>
        <begin position="61"/>
        <end position="184"/>
    </location>
</feature>
<evidence type="ECO:0000256" key="6">
    <source>
        <dbReference type="ARBA" id="ARBA00034760"/>
    </source>
</evidence>
<comment type="similarity">
    <text evidence="6">Belongs to the TM6SF family.</text>
</comment>
<dbReference type="GO" id="GO:0012505">
    <property type="term" value="C:endomembrane system"/>
    <property type="evidence" value="ECO:0007669"/>
    <property type="project" value="UniProtKB-SubCell"/>
</dbReference>
<dbReference type="PROSITE" id="PS51751">
    <property type="entry name" value="EXPERA"/>
    <property type="match status" value="2"/>
</dbReference>
<feature type="transmembrane region" description="Helical" evidence="8">
    <location>
        <begin position="34"/>
        <end position="54"/>
    </location>
</feature>
<protein>
    <recommendedName>
        <fullName evidence="9">EXPERA domain-containing protein</fullName>
    </recommendedName>
</protein>
<evidence type="ECO:0000313" key="10">
    <source>
        <dbReference type="EMBL" id="CEK79334.1"/>
    </source>
</evidence>
<dbReference type="InterPro" id="IPR047195">
    <property type="entry name" value="TM6SF1-like"/>
</dbReference>
<evidence type="ECO:0000256" key="7">
    <source>
        <dbReference type="PROSITE-ProRule" id="PRU01087"/>
    </source>
</evidence>
<keyword evidence="3" id="KW-0677">Repeat</keyword>
<comment type="subcellular location">
    <subcellularLocation>
        <location evidence="1">Endomembrane system</location>
        <topology evidence="1">Multi-pass membrane protein</topology>
    </subcellularLocation>
</comment>
<reference evidence="10" key="1">
    <citation type="submission" date="2014-12" db="EMBL/GenBank/DDBJ databases">
        <title>Insight into the proteome of Arion vulgaris.</title>
        <authorList>
            <person name="Aradska J."/>
            <person name="Bulat T."/>
            <person name="Smidak R."/>
            <person name="Sarate P."/>
            <person name="Gangsoo J."/>
            <person name="Sialana F."/>
            <person name="Bilban M."/>
            <person name="Lubec G."/>
        </authorList>
    </citation>
    <scope>NUCLEOTIDE SEQUENCE</scope>
    <source>
        <tissue evidence="10">Skin</tissue>
    </source>
</reference>
<dbReference type="AlphaFoldDB" id="A0A0B7AEA7"/>
<feature type="transmembrane region" description="Helical" evidence="8">
    <location>
        <begin position="209"/>
        <end position="229"/>
    </location>
</feature>
<dbReference type="GO" id="GO:0016020">
    <property type="term" value="C:membrane"/>
    <property type="evidence" value="ECO:0007669"/>
    <property type="project" value="UniProtKB-UniRule"/>
</dbReference>
<dbReference type="InterPro" id="IPR033118">
    <property type="entry name" value="EXPERA"/>
</dbReference>
<evidence type="ECO:0000256" key="1">
    <source>
        <dbReference type="ARBA" id="ARBA00004127"/>
    </source>
</evidence>
<evidence type="ECO:0000259" key="9">
    <source>
        <dbReference type="PROSITE" id="PS51751"/>
    </source>
</evidence>
<evidence type="ECO:0000256" key="2">
    <source>
        <dbReference type="ARBA" id="ARBA00022692"/>
    </source>
</evidence>
<dbReference type="CDD" id="cd21106">
    <property type="entry name" value="TM6SF1-like"/>
    <property type="match status" value="1"/>
</dbReference>
<dbReference type="EMBL" id="HACG01032469">
    <property type="protein sequence ID" value="CEK79334.1"/>
    <property type="molecule type" value="Transcribed_RNA"/>
</dbReference>
<feature type="transmembrane region" description="Helical" evidence="8">
    <location>
        <begin position="61"/>
        <end position="83"/>
    </location>
</feature>
<dbReference type="InterPro" id="IPR059044">
    <property type="entry name" value="TM_Tm6sf1/2"/>
</dbReference>
<sequence length="383" mass="43148">MSYTVPIAIFLLSQTSWLVSFTLTRFNLMKDQLSVFIAGVSCLAIVTVGPFLIFRRSFKCVDPLMCVISVFAWTSMIDLSIGLELDGYISNFMGFYFAEGEPYLKTAHGTAINYWDGTVHFALYLAMIALYSKGKSYRNVGLYWVGTILNSMIVLLQGGVAGNNPFKLSILLNIPYVLLPLLAAFKFLHDRPPQARTFVTFQSINRRPIDLLFVVYFIAAICVAIFRGMTVLGGNAETMKEYHRIYEPYLLDPTNFPKFQILTYGYFFFAYYLSAVYGLLYPGQHWMADWSIIHAGAAAQAQFTYIFGSCHHRTPISLQCPKEGAPALVFWTINLTLLLVPHLFTWWCSKDVESFGNTHTLEGSKPVVEQTNGTTKIKSGKIA</sequence>
<evidence type="ECO:0000256" key="4">
    <source>
        <dbReference type="ARBA" id="ARBA00022989"/>
    </source>
</evidence>
<evidence type="ECO:0000256" key="5">
    <source>
        <dbReference type="ARBA" id="ARBA00023136"/>
    </source>
</evidence>
<evidence type="ECO:0000256" key="8">
    <source>
        <dbReference type="SAM" id="Phobius"/>
    </source>
</evidence>
<gene>
    <name evidence="10" type="primary">ORF114851</name>
</gene>
<accession>A0A0B7AEA7</accession>
<keyword evidence="4 7" id="KW-1133">Transmembrane helix</keyword>
<feature type="transmembrane region" description="Helical" evidence="8">
    <location>
        <begin position="142"/>
        <end position="162"/>
    </location>
</feature>
<feature type="transmembrane region" description="Helical" evidence="8">
    <location>
        <begin position="168"/>
        <end position="188"/>
    </location>
</feature>
<dbReference type="Pfam" id="PF26083">
    <property type="entry name" value="TM_Tm6sf2"/>
    <property type="match status" value="1"/>
</dbReference>
<evidence type="ECO:0000256" key="3">
    <source>
        <dbReference type="ARBA" id="ARBA00022737"/>
    </source>
</evidence>
<name>A0A0B7AEA7_9EUPU</name>
<organism evidence="10">
    <name type="scientific">Arion vulgaris</name>
    <dbReference type="NCBI Taxonomy" id="1028688"/>
    <lineage>
        <taxon>Eukaryota</taxon>
        <taxon>Metazoa</taxon>
        <taxon>Spiralia</taxon>
        <taxon>Lophotrochozoa</taxon>
        <taxon>Mollusca</taxon>
        <taxon>Gastropoda</taxon>
        <taxon>Heterobranchia</taxon>
        <taxon>Euthyneura</taxon>
        <taxon>Panpulmonata</taxon>
        <taxon>Eupulmonata</taxon>
        <taxon>Stylommatophora</taxon>
        <taxon>Helicina</taxon>
        <taxon>Arionoidea</taxon>
        <taxon>Arionidae</taxon>
        <taxon>Arion</taxon>
    </lineage>
</organism>
<feature type="transmembrane region" description="Helical" evidence="8">
    <location>
        <begin position="261"/>
        <end position="280"/>
    </location>
</feature>
<feature type="domain" description="EXPERA" evidence="9">
    <location>
        <begin position="209"/>
        <end position="345"/>
    </location>
</feature>
<proteinExistence type="inferred from homology"/>
<keyword evidence="2 7" id="KW-0812">Transmembrane</keyword>
<dbReference type="PANTHER" id="PTHR14568">
    <property type="entry name" value="TRANSMEMBRANE SUPERFAMILY 6 MEMBER 1/2"/>
    <property type="match status" value="1"/>
</dbReference>
<feature type="transmembrane region" description="Helical" evidence="8">
    <location>
        <begin position="112"/>
        <end position="130"/>
    </location>
</feature>